<dbReference type="InterPro" id="IPR013786">
    <property type="entry name" value="AcylCoA_DH/ox_N"/>
</dbReference>
<evidence type="ECO:0000256" key="4">
    <source>
        <dbReference type="ARBA" id="ARBA00022827"/>
    </source>
</evidence>
<organism evidence="10 11">
    <name type="scientific">Streptomyces vietnamensis</name>
    <dbReference type="NCBI Taxonomy" id="362257"/>
    <lineage>
        <taxon>Bacteria</taxon>
        <taxon>Bacillati</taxon>
        <taxon>Actinomycetota</taxon>
        <taxon>Actinomycetes</taxon>
        <taxon>Kitasatosporales</taxon>
        <taxon>Streptomycetaceae</taxon>
        <taxon>Streptomyces</taxon>
    </lineage>
</organism>
<dbReference type="KEGG" id="svt:SVTN_04570"/>
<dbReference type="RefSeq" id="WP_041127893.1">
    <property type="nucleotide sequence ID" value="NZ_CP010407.1"/>
</dbReference>
<comment type="similarity">
    <text evidence="2 6">Belongs to the acyl-CoA dehydrogenase family.</text>
</comment>
<dbReference type="SUPFAM" id="SSF47203">
    <property type="entry name" value="Acyl-CoA dehydrogenase C-terminal domain-like"/>
    <property type="match status" value="1"/>
</dbReference>
<keyword evidence="11" id="KW-1185">Reference proteome</keyword>
<evidence type="ECO:0000256" key="1">
    <source>
        <dbReference type="ARBA" id="ARBA00001974"/>
    </source>
</evidence>
<sequence length="417" mass="44635">MTTSTVTPTGATASVVRLYDRMYHDRLSPQEVLAVRERVRAMADEVVAPAAHAIATGDERVEGFPREVFDELARRGLFRIPFAGDVGGDDLTHPATATAVAVEEIAYHSNSVAAVFDVHCILAGNALKHGTDKQKQQWLRPLVAGEIVGSFATSEPGASSDLAPTAVQTRADRTGDGWVLNGTKRWITNSPVAAFVVVLARTDDRLTTFIVPTNAPGVSVGLPDRKIGNRGQLTADVTFSDVRLTDDDVLGRPGEGLKIALQTLTYGRIGIGAAGVGMAQAAFDHMTAHLTTRHAFGKPLGANQHWQFAVAEYATQLEAARSTYLKAALRMDEGVDFPEPEAAMAKLLGTRLSVDIARDAVQVFGGMGFVQERGADGATSVVSTLYRDSKIGEIYEGANEIQKWVIARRVLGRDVTG</sequence>
<proteinExistence type="inferred from homology"/>
<name>A0A0B5I6B9_9ACTN</name>
<dbReference type="AlphaFoldDB" id="A0A0B5I6B9"/>
<evidence type="ECO:0000259" key="9">
    <source>
        <dbReference type="Pfam" id="PF02771"/>
    </source>
</evidence>
<dbReference type="Proteomes" id="UP000031774">
    <property type="component" value="Chromosome"/>
</dbReference>
<keyword evidence="3 6" id="KW-0285">Flavoprotein</keyword>
<dbReference type="FunFam" id="1.20.140.10:FF:000001">
    <property type="entry name" value="Acyl-CoA dehydrogenase"/>
    <property type="match status" value="1"/>
</dbReference>
<dbReference type="Gene3D" id="1.20.140.10">
    <property type="entry name" value="Butyryl-CoA Dehydrogenase, subunit A, domain 3"/>
    <property type="match status" value="1"/>
</dbReference>
<evidence type="ECO:0000256" key="3">
    <source>
        <dbReference type="ARBA" id="ARBA00022630"/>
    </source>
</evidence>
<dbReference type="Pfam" id="PF00441">
    <property type="entry name" value="Acyl-CoA_dh_1"/>
    <property type="match status" value="1"/>
</dbReference>
<feature type="domain" description="Acyl-CoA dehydrogenase/oxidase N-terminal" evidence="9">
    <location>
        <begin position="31"/>
        <end position="146"/>
    </location>
</feature>
<dbReference type="GO" id="GO:0050660">
    <property type="term" value="F:flavin adenine dinucleotide binding"/>
    <property type="evidence" value="ECO:0007669"/>
    <property type="project" value="InterPro"/>
</dbReference>
<evidence type="ECO:0000313" key="10">
    <source>
        <dbReference type="EMBL" id="AJF63809.1"/>
    </source>
</evidence>
<dbReference type="InterPro" id="IPR006091">
    <property type="entry name" value="Acyl-CoA_Oxase/DH_mid-dom"/>
</dbReference>
<dbReference type="Gene3D" id="1.10.540.10">
    <property type="entry name" value="Acyl-CoA dehydrogenase/oxidase, N-terminal domain"/>
    <property type="match status" value="1"/>
</dbReference>
<dbReference type="SUPFAM" id="SSF56645">
    <property type="entry name" value="Acyl-CoA dehydrogenase NM domain-like"/>
    <property type="match status" value="1"/>
</dbReference>
<evidence type="ECO:0000313" key="11">
    <source>
        <dbReference type="Proteomes" id="UP000031774"/>
    </source>
</evidence>
<evidence type="ECO:0000256" key="6">
    <source>
        <dbReference type="RuleBase" id="RU362125"/>
    </source>
</evidence>
<protein>
    <submittedName>
        <fullName evidence="10">Acyl-CoA dehydrogenase</fullName>
    </submittedName>
</protein>
<evidence type="ECO:0000259" key="7">
    <source>
        <dbReference type="Pfam" id="PF00441"/>
    </source>
</evidence>
<comment type="cofactor">
    <cofactor evidence="1 6">
        <name>FAD</name>
        <dbReference type="ChEBI" id="CHEBI:57692"/>
    </cofactor>
</comment>
<feature type="domain" description="Acyl-CoA oxidase/dehydrogenase middle" evidence="8">
    <location>
        <begin position="150"/>
        <end position="242"/>
    </location>
</feature>
<keyword evidence="4 6" id="KW-0274">FAD</keyword>
<dbReference type="EMBL" id="CP010407">
    <property type="protein sequence ID" value="AJF63809.1"/>
    <property type="molecule type" value="Genomic_DNA"/>
</dbReference>
<feature type="domain" description="Acyl-CoA dehydrogenase/oxidase C-terminal" evidence="7">
    <location>
        <begin position="254"/>
        <end position="411"/>
    </location>
</feature>
<dbReference type="Pfam" id="PF02770">
    <property type="entry name" value="Acyl-CoA_dh_M"/>
    <property type="match status" value="1"/>
</dbReference>
<dbReference type="InterPro" id="IPR009100">
    <property type="entry name" value="AcylCoA_DH/oxidase_NM_dom_sf"/>
</dbReference>
<dbReference type="HOGENOM" id="CLU_018204_0_2_11"/>
<evidence type="ECO:0000256" key="2">
    <source>
        <dbReference type="ARBA" id="ARBA00009347"/>
    </source>
</evidence>
<accession>A0A0B5I6B9</accession>
<evidence type="ECO:0000256" key="5">
    <source>
        <dbReference type="ARBA" id="ARBA00023002"/>
    </source>
</evidence>
<dbReference type="Gene3D" id="2.40.110.10">
    <property type="entry name" value="Butyryl-CoA Dehydrogenase, subunit A, domain 2"/>
    <property type="match status" value="1"/>
</dbReference>
<dbReference type="STRING" id="362257.SVTN_04570"/>
<dbReference type="PANTHER" id="PTHR43884">
    <property type="entry name" value="ACYL-COA DEHYDROGENASE"/>
    <property type="match status" value="1"/>
</dbReference>
<dbReference type="GO" id="GO:0003995">
    <property type="term" value="F:acyl-CoA dehydrogenase activity"/>
    <property type="evidence" value="ECO:0007669"/>
    <property type="project" value="TreeGrafter"/>
</dbReference>
<gene>
    <name evidence="10" type="ORF">SVTN_04570</name>
</gene>
<dbReference type="InterPro" id="IPR036250">
    <property type="entry name" value="AcylCo_DH-like_C"/>
</dbReference>
<reference evidence="10 11" key="1">
    <citation type="submission" date="2014-12" db="EMBL/GenBank/DDBJ databases">
        <title>Complete genome sequence of Streptomyces vietnamensis strain GIMV4.0001, a genetic manipulable producer of the benzoisochromanequinone antibiotic granaticin.</title>
        <authorList>
            <person name="Deng M.R."/>
            <person name="Guo J."/>
            <person name="Ma L.Y."/>
            <person name="Feng G.D."/>
            <person name="Mo C.Y."/>
            <person name="Zhu H.H."/>
        </authorList>
    </citation>
    <scope>NUCLEOTIDE SEQUENCE [LARGE SCALE GENOMIC DNA]</scope>
    <source>
        <strain evidence="11">GIMV4.0001</strain>
    </source>
</reference>
<keyword evidence="5 6" id="KW-0560">Oxidoreductase</keyword>
<dbReference type="InterPro" id="IPR037069">
    <property type="entry name" value="AcylCoA_DH/ox_N_sf"/>
</dbReference>
<dbReference type="Pfam" id="PF02771">
    <property type="entry name" value="Acyl-CoA_dh_N"/>
    <property type="match status" value="1"/>
</dbReference>
<dbReference type="InterPro" id="IPR046373">
    <property type="entry name" value="Acyl-CoA_Oxase/DH_mid-dom_sf"/>
</dbReference>
<evidence type="ECO:0000259" key="8">
    <source>
        <dbReference type="Pfam" id="PF02770"/>
    </source>
</evidence>
<dbReference type="PANTHER" id="PTHR43884:SF12">
    <property type="entry name" value="ISOVALERYL-COA DEHYDROGENASE, MITOCHONDRIAL-RELATED"/>
    <property type="match status" value="1"/>
</dbReference>
<dbReference type="InterPro" id="IPR009075">
    <property type="entry name" value="AcylCo_DH/oxidase_C"/>
</dbReference>